<dbReference type="Pfam" id="PF03922">
    <property type="entry name" value="OmpW"/>
    <property type="match status" value="1"/>
</dbReference>
<keyword evidence="4" id="KW-1185">Reference proteome</keyword>
<keyword evidence="2" id="KW-0732">Signal</keyword>
<dbReference type="OrthoDB" id="9807574at2"/>
<evidence type="ECO:0000313" key="3">
    <source>
        <dbReference type="EMBL" id="SLN49359.1"/>
    </source>
</evidence>
<protein>
    <submittedName>
        <fullName evidence="3">Outer membrane protein W</fullName>
    </submittedName>
</protein>
<sequence>MKKLTILSLTAALSALGAAPAIAQEKGDMLLGLGAHYVMPKDSDSTTSAGPIDVDGAASATITFEYFIADNIGIEVLAAWPFEHDINLGGAGKIGSTKHLPPTVSLQYHFTNTSKFTPFVGAGLNYTTFFDESTTGALSGASLSLDDSWGLALHAGLDYEISEKGSLRADVRWIDIDTEAKVNGTSIGDVNIDPWIFGVAYVFKF</sequence>
<dbReference type="Gene3D" id="2.40.160.20">
    <property type="match status" value="1"/>
</dbReference>
<dbReference type="RefSeq" id="WP_085806032.1">
    <property type="nucleotide sequence ID" value="NZ_FWFX01000007.1"/>
</dbReference>
<dbReference type="GO" id="GO:0055085">
    <property type="term" value="P:transmembrane transport"/>
    <property type="evidence" value="ECO:0007669"/>
    <property type="project" value="TreeGrafter"/>
</dbReference>
<gene>
    <name evidence="3" type="primary">ompW</name>
    <name evidence="3" type="ORF">ROA7450_02437</name>
</gene>
<dbReference type="SUPFAM" id="SSF56925">
    <property type="entry name" value="OMPA-like"/>
    <property type="match status" value="1"/>
</dbReference>
<dbReference type="GO" id="GO:0019867">
    <property type="term" value="C:outer membrane"/>
    <property type="evidence" value="ECO:0007669"/>
    <property type="project" value="InterPro"/>
</dbReference>
<comment type="similarity">
    <text evidence="1">Belongs to the OmpW/AlkL family.</text>
</comment>
<dbReference type="InterPro" id="IPR011250">
    <property type="entry name" value="OMP/PagP_B-barrel"/>
</dbReference>
<evidence type="ECO:0000256" key="1">
    <source>
        <dbReference type="ARBA" id="ARBA00009330"/>
    </source>
</evidence>
<reference evidence="3 4" key="1">
    <citation type="submission" date="2017-03" db="EMBL/GenBank/DDBJ databases">
        <authorList>
            <person name="Afonso C.L."/>
            <person name="Miller P.J."/>
            <person name="Scott M.A."/>
            <person name="Spackman E."/>
            <person name="Goraichik I."/>
            <person name="Dimitrov K.M."/>
            <person name="Suarez D.L."/>
            <person name="Swayne D.E."/>
        </authorList>
    </citation>
    <scope>NUCLEOTIDE SEQUENCE [LARGE SCALE GENOMIC DNA]</scope>
    <source>
        <strain evidence="3 4">CECT 7450</strain>
    </source>
</reference>
<accession>A0A1X6ZF20</accession>
<evidence type="ECO:0000313" key="4">
    <source>
        <dbReference type="Proteomes" id="UP000193061"/>
    </source>
</evidence>
<proteinExistence type="inferred from homology"/>
<dbReference type="InterPro" id="IPR005618">
    <property type="entry name" value="OMPW"/>
</dbReference>
<feature type="chain" id="PRO_5013118227" evidence="2">
    <location>
        <begin position="24"/>
        <end position="205"/>
    </location>
</feature>
<dbReference type="Proteomes" id="UP000193061">
    <property type="component" value="Unassembled WGS sequence"/>
</dbReference>
<name>A0A1X6ZF20_9RHOB</name>
<evidence type="ECO:0000256" key="2">
    <source>
        <dbReference type="SAM" id="SignalP"/>
    </source>
</evidence>
<organism evidence="3 4">
    <name type="scientific">Roseovarius albus</name>
    <dbReference type="NCBI Taxonomy" id="1247867"/>
    <lineage>
        <taxon>Bacteria</taxon>
        <taxon>Pseudomonadati</taxon>
        <taxon>Pseudomonadota</taxon>
        <taxon>Alphaproteobacteria</taxon>
        <taxon>Rhodobacterales</taxon>
        <taxon>Roseobacteraceae</taxon>
        <taxon>Roseovarius</taxon>
    </lineage>
</organism>
<feature type="signal peptide" evidence="2">
    <location>
        <begin position="1"/>
        <end position="23"/>
    </location>
</feature>
<dbReference type="AlphaFoldDB" id="A0A1X6ZF20"/>
<dbReference type="EMBL" id="FWFX01000007">
    <property type="protein sequence ID" value="SLN49359.1"/>
    <property type="molecule type" value="Genomic_DNA"/>
</dbReference>
<dbReference type="PANTHER" id="PTHR36920">
    <property type="match status" value="1"/>
</dbReference>
<dbReference type="PANTHER" id="PTHR36920:SF1">
    <property type="entry name" value="OUTER MEMBRANE PROTEIN W"/>
    <property type="match status" value="1"/>
</dbReference>